<dbReference type="Gene3D" id="3.90.640.10">
    <property type="entry name" value="Actin, Chain A, domain 4"/>
    <property type="match status" value="1"/>
</dbReference>
<dbReference type="InterPro" id="IPR029047">
    <property type="entry name" value="HSP70_peptide-bd_sf"/>
</dbReference>
<evidence type="ECO:0000256" key="4">
    <source>
        <dbReference type="RuleBase" id="RU003322"/>
    </source>
</evidence>
<keyword evidence="3 4" id="KW-0067">ATP-binding</keyword>
<proteinExistence type="inferred from homology"/>
<dbReference type="NCBIfam" id="NF003520">
    <property type="entry name" value="PRK05183.1"/>
    <property type="match status" value="1"/>
</dbReference>
<dbReference type="STRING" id="1208921.ST1E_0546"/>
<dbReference type="Gene3D" id="2.60.34.10">
    <property type="entry name" value="Substrate Binding Domain Of DNAk, Chain A, domain 1"/>
    <property type="match status" value="1"/>
</dbReference>
<dbReference type="InterPro" id="IPR043129">
    <property type="entry name" value="ATPase_NBD"/>
</dbReference>
<comment type="similarity">
    <text evidence="1 4">Belongs to the heat shock protein 70 family.</text>
</comment>
<dbReference type="PRINTS" id="PR00301">
    <property type="entry name" value="HEATSHOCK70"/>
</dbReference>
<dbReference type="Proteomes" id="UP000011658">
    <property type="component" value="Chromosome"/>
</dbReference>
<reference evidence="5 6" key="1">
    <citation type="journal article" date="2013" name="Genome Biol. Evol.">
        <title>Genome evolution and phylogenomic analysis of candidatus kinetoplastibacterium, the betaproteobacterial endosymbionts of strigomonas and angomonas.</title>
        <authorList>
            <person name="Alves J.M."/>
            <person name="Serrano M.G."/>
            <person name="Maia da Silva F."/>
            <person name="Voegtly L.J."/>
            <person name="Matveyev A.V."/>
            <person name="Teixeira M.M."/>
            <person name="Camargo E.P."/>
            <person name="Buck G.A."/>
        </authorList>
    </citation>
    <scope>NUCLEOTIDE SEQUENCE [LARGE SCALE GENOMIC DNA]</scope>
    <source>
        <strain evidence="5 6">TCC219</strain>
    </source>
</reference>
<organism evidence="5 6">
    <name type="scientific">Candidatus Kinetoplastidibacterium galati TCC219</name>
    <dbReference type="NCBI Taxonomy" id="1208921"/>
    <lineage>
        <taxon>Bacteria</taxon>
        <taxon>Pseudomonadati</taxon>
        <taxon>Pseudomonadota</taxon>
        <taxon>Betaproteobacteria</taxon>
        <taxon>Candidatus Kinetoplastidibacterium</taxon>
    </lineage>
</organism>
<dbReference type="PROSITE" id="PS00329">
    <property type="entry name" value="HSP70_2"/>
    <property type="match status" value="1"/>
</dbReference>
<evidence type="ECO:0000256" key="1">
    <source>
        <dbReference type="ARBA" id="ARBA00007381"/>
    </source>
</evidence>
<dbReference type="PANTHER" id="PTHR19375">
    <property type="entry name" value="HEAT SHOCK PROTEIN 70KDA"/>
    <property type="match status" value="1"/>
</dbReference>
<dbReference type="InterPro" id="IPR013126">
    <property type="entry name" value="Hsp_70_fam"/>
</dbReference>
<dbReference type="InterPro" id="IPR018181">
    <property type="entry name" value="Heat_shock_70_CS"/>
</dbReference>
<dbReference type="SUPFAM" id="SSF100920">
    <property type="entry name" value="Heat shock protein 70kD (HSP70), peptide-binding domain"/>
    <property type="match status" value="1"/>
</dbReference>
<dbReference type="Pfam" id="PF00012">
    <property type="entry name" value="HSP70"/>
    <property type="match status" value="1"/>
</dbReference>
<dbReference type="EMBL" id="CP003806">
    <property type="protein sequence ID" value="AGF48961.1"/>
    <property type="molecule type" value="Genomic_DNA"/>
</dbReference>
<protein>
    <submittedName>
        <fullName evidence="5">Molecular chaperone HscA</fullName>
    </submittedName>
</protein>
<dbReference type="KEGG" id="kga:ST1E_0546"/>
<evidence type="ECO:0000313" key="6">
    <source>
        <dbReference type="Proteomes" id="UP000011658"/>
    </source>
</evidence>
<evidence type="ECO:0000313" key="5">
    <source>
        <dbReference type="EMBL" id="AGF48961.1"/>
    </source>
</evidence>
<dbReference type="Gene3D" id="3.30.420.40">
    <property type="match status" value="2"/>
</dbReference>
<keyword evidence="6" id="KW-1185">Reference proteome</keyword>
<dbReference type="RefSeq" id="WP_015389446.1">
    <property type="nucleotide sequence ID" value="NC_020284.1"/>
</dbReference>
<dbReference type="eggNOG" id="COG0443">
    <property type="taxonomic scope" value="Bacteria"/>
</dbReference>
<sequence>MELLQISEPNDLPCERSKKTILGIDLGTTNSLVAFVNDNDIPEVLCDDLNRSLFPSIIGFLNDGKILVSHQAMELKSNEIISSFKKFMGRSFDDSKFLHSTYKLLDKNGVLKINTSYGEFTPLEISSKILDHLYKLAVYKIGKDVKDVVITVPAYFNETQRQDTRAAATLIGLNVVRLINEPTAAAIAYGIDNTKEGIYAVFDLGGGTFDISILKFTDGVFDVIATSGDNALGGDDFDLAIVNYVMSLFPSKEFSFEQRNGLIRTARETREHLSYSDSSMFYLPSEIGNPIEISNDIFYKLVDPLIIRISKCIKNLLLDAKLKTDDISGVIMVGGSTRMPIIRNFVAKYFKKEPLFNLDPDKVVAIGAAIYGDMLLNRESLSKEWQLLDVTPLSLGIEVAGGLVERIVRRNSKIPVSHSQDFTTMKNGQTAMKIHVLQGESDLVSKCRSLAYFELNNIPAMPAGQARVNVTFQIDADGLLLVSAKESMTGLGSSVIVNNLSKMSHDEIRSLLLSDDNKSVDKEDSSIFYKLKLKLENLLESTNTILNTDSDLISENELSEVKSKIISANNLLKVGNIDFDNLKMMWIIFHH</sequence>
<gene>
    <name evidence="5" type="ORF">ST1E_0546</name>
</gene>
<dbReference type="GO" id="GO:0140662">
    <property type="term" value="F:ATP-dependent protein folding chaperone"/>
    <property type="evidence" value="ECO:0007669"/>
    <property type="project" value="InterPro"/>
</dbReference>
<evidence type="ECO:0000256" key="3">
    <source>
        <dbReference type="ARBA" id="ARBA00022840"/>
    </source>
</evidence>
<accession>M1LY12</accession>
<dbReference type="PATRIC" id="fig|1208921.3.peg.239"/>
<dbReference type="GO" id="GO:0005524">
    <property type="term" value="F:ATP binding"/>
    <property type="evidence" value="ECO:0007669"/>
    <property type="project" value="UniProtKB-KW"/>
</dbReference>
<dbReference type="PROSITE" id="PS00297">
    <property type="entry name" value="HSP70_1"/>
    <property type="match status" value="1"/>
</dbReference>
<dbReference type="SUPFAM" id="SSF53067">
    <property type="entry name" value="Actin-like ATPase domain"/>
    <property type="match status" value="2"/>
</dbReference>
<name>M1LY12_9PROT</name>
<keyword evidence="2 4" id="KW-0547">Nucleotide-binding</keyword>
<dbReference type="HOGENOM" id="CLU_005965_2_1_4"/>
<dbReference type="AlphaFoldDB" id="M1LY12"/>
<evidence type="ECO:0000256" key="2">
    <source>
        <dbReference type="ARBA" id="ARBA00022741"/>
    </source>
</evidence>